<dbReference type="AlphaFoldDB" id="A0A6G1H785"/>
<evidence type="ECO:0000313" key="1">
    <source>
        <dbReference type="EMBL" id="KAF1988917.1"/>
    </source>
</evidence>
<name>A0A6G1H785_9PEZI</name>
<evidence type="ECO:0008006" key="3">
    <source>
        <dbReference type="Google" id="ProtNLM"/>
    </source>
</evidence>
<dbReference type="SUPFAM" id="SSF48452">
    <property type="entry name" value="TPR-like"/>
    <property type="match status" value="1"/>
</dbReference>
<sequence>MSTLGDSKPFRFLDLPAEIRESVYGFVLKSDYIKQELEDGQAAYNFDLKLFLVNRQVYYEARKVFRKENIFVRVETPWPEAQHHVADQGNVPLITTGESAEKFQDHRFGVLIDAPQYHLNFVPIKFVVLVQDIELFTTMWFYSDLSHPGLNQHLRLTLEIRRPFIDPPGVPNNSVQFAAEAQPEVPNVVQKRFFESFGRVKELHEVRVFGDHNGTLVKAMRDEMAKPSTSPEDCLEATNTLKKRGNEEFKKQNYQLAEQLYYQAFKAMHIIIMGRKRAIWGDAYFVKPLESGSFVGQQGHMIRIMLRVQLVSNVMQVFCKQQRWEDARYWGMRSIQLMRNANAADEEDDNDNEVELDDVILNGMPGADSVGKIYYRTAIACRELDDKSQARKLLKVAIQYLPHDPLVHKAQASVALQLG</sequence>
<gene>
    <name evidence="1" type="ORF">K402DRAFT_391621</name>
</gene>
<organism evidence="1 2">
    <name type="scientific">Aulographum hederae CBS 113979</name>
    <dbReference type="NCBI Taxonomy" id="1176131"/>
    <lineage>
        <taxon>Eukaryota</taxon>
        <taxon>Fungi</taxon>
        <taxon>Dikarya</taxon>
        <taxon>Ascomycota</taxon>
        <taxon>Pezizomycotina</taxon>
        <taxon>Dothideomycetes</taxon>
        <taxon>Pleosporomycetidae</taxon>
        <taxon>Aulographales</taxon>
        <taxon>Aulographaceae</taxon>
    </lineage>
</organism>
<accession>A0A6G1H785</accession>
<dbReference type="Proteomes" id="UP000800041">
    <property type="component" value="Unassembled WGS sequence"/>
</dbReference>
<dbReference type="EMBL" id="ML977147">
    <property type="protein sequence ID" value="KAF1988917.1"/>
    <property type="molecule type" value="Genomic_DNA"/>
</dbReference>
<dbReference type="Gene3D" id="1.25.40.10">
    <property type="entry name" value="Tetratricopeptide repeat domain"/>
    <property type="match status" value="1"/>
</dbReference>
<dbReference type="InterPro" id="IPR038883">
    <property type="entry name" value="AN11006-like"/>
</dbReference>
<proteinExistence type="predicted"/>
<dbReference type="PANTHER" id="PTHR42085">
    <property type="entry name" value="F-BOX DOMAIN-CONTAINING PROTEIN"/>
    <property type="match status" value="1"/>
</dbReference>
<dbReference type="InterPro" id="IPR011990">
    <property type="entry name" value="TPR-like_helical_dom_sf"/>
</dbReference>
<keyword evidence="2" id="KW-1185">Reference proteome</keyword>
<reference evidence="1" key="1">
    <citation type="journal article" date="2020" name="Stud. Mycol.">
        <title>101 Dothideomycetes genomes: a test case for predicting lifestyles and emergence of pathogens.</title>
        <authorList>
            <person name="Haridas S."/>
            <person name="Albert R."/>
            <person name="Binder M."/>
            <person name="Bloem J."/>
            <person name="Labutti K."/>
            <person name="Salamov A."/>
            <person name="Andreopoulos B."/>
            <person name="Baker S."/>
            <person name="Barry K."/>
            <person name="Bills G."/>
            <person name="Bluhm B."/>
            <person name="Cannon C."/>
            <person name="Castanera R."/>
            <person name="Culley D."/>
            <person name="Daum C."/>
            <person name="Ezra D."/>
            <person name="Gonzalez J."/>
            <person name="Henrissat B."/>
            <person name="Kuo A."/>
            <person name="Liang C."/>
            <person name="Lipzen A."/>
            <person name="Lutzoni F."/>
            <person name="Magnuson J."/>
            <person name="Mondo S."/>
            <person name="Nolan M."/>
            <person name="Ohm R."/>
            <person name="Pangilinan J."/>
            <person name="Park H.-J."/>
            <person name="Ramirez L."/>
            <person name="Alfaro M."/>
            <person name="Sun H."/>
            <person name="Tritt A."/>
            <person name="Yoshinaga Y."/>
            <person name="Zwiers L.-H."/>
            <person name="Turgeon B."/>
            <person name="Goodwin S."/>
            <person name="Spatafora J."/>
            <person name="Crous P."/>
            <person name="Grigoriev I."/>
        </authorList>
    </citation>
    <scope>NUCLEOTIDE SEQUENCE</scope>
    <source>
        <strain evidence="1">CBS 113979</strain>
    </source>
</reference>
<dbReference type="PANTHER" id="PTHR42085:SF2">
    <property type="entry name" value="F-BOX DOMAIN-CONTAINING PROTEIN"/>
    <property type="match status" value="1"/>
</dbReference>
<protein>
    <recommendedName>
        <fullName evidence="3">TPR-like protein</fullName>
    </recommendedName>
</protein>
<evidence type="ECO:0000313" key="2">
    <source>
        <dbReference type="Proteomes" id="UP000800041"/>
    </source>
</evidence>
<dbReference type="OrthoDB" id="5229512at2759"/>